<name>A0AAD9AAY3_9PEZI</name>
<dbReference type="AlphaFoldDB" id="A0AAD9AAY3"/>
<dbReference type="PANTHER" id="PTHR10039">
    <property type="entry name" value="AMELOGENIN"/>
    <property type="match status" value="1"/>
</dbReference>
<organism evidence="4 5">
    <name type="scientific">Colletotrichum chrysophilum</name>
    <dbReference type="NCBI Taxonomy" id="1836956"/>
    <lineage>
        <taxon>Eukaryota</taxon>
        <taxon>Fungi</taxon>
        <taxon>Dikarya</taxon>
        <taxon>Ascomycota</taxon>
        <taxon>Pezizomycotina</taxon>
        <taxon>Sordariomycetes</taxon>
        <taxon>Hypocreomycetidae</taxon>
        <taxon>Glomerellales</taxon>
        <taxon>Glomerellaceae</taxon>
        <taxon>Colletotrichum</taxon>
        <taxon>Colletotrichum gloeosporioides species complex</taxon>
    </lineage>
</organism>
<evidence type="ECO:0000256" key="1">
    <source>
        <dbReference type="ARBA" id="ARBA00022737"/>
    </source>
</evidence>
<evidence type="ECO:0000313" key="5">
    <source>
        <dbReference type="Proteomes" id="UP001243330"/>
    </source>
</evidence>
<reference evidence="4" key="1">
    <citation type="submission" date="2023-01" db="EMBL/GenBank/DDBJ databases">
        <title>Colletotrichum chrysophilum M932 genome sequence.</title>
        <authorList>
            <person name="Baroncelli R."/>
        </authorList>
    </citation>
    <scope>NUCLEOTIDE SEQUENCE</scope>
    <source>
        <strain evidence="4">M932</strain>
    </source>
</reference>
<gene>
    <name evidence="4" type="ORF">CCHR01_12624</name>
</gene>
<dbReference type="Pfam" id="PF24883">
    <property type="entry name" value="NPHP3_N"/>
    <property type="match status" value="1"/>
</dbReference>
<dbReference type="InterPro" id="IPR007111">
    <property type="entry name" value="NACHT_NTPase"/>
</dbReference>
<dbReference type="InterPro" id="IPR056125">
    <property type="entry name" value="DUF7708"/>
</dbReference>
<dbReference type="InterPro" id="IPR056884">
    <property type="entry name" value="NPHP3-like_N"/>
</dbReference>
<evidence type="ECO:0000313" key="4">
    <source>
        <dbReference type="EMBL" id="KAK1844748.1"/>
    </source>
</evidence>
<dbReference type="PANTHER" id="PTHR10039:SF10">
    <property type="entry name" value="NACHT DOMAIN-CONTAINING PROTEIN"/>
    <property type="match status" value="1"/>
</dbReference>
<protein>
    <submittedName>
        <fullName evidence="4">Nacht domain protein</fullName>
    </submittedName>
</protein>
<dbReference type="PROSITE" id="PS50837">
    <property type="entry name" value="NACHT"/>
    <property type="match status" value="1"/>
</dbReference>
<accession>A0AAD9AAY3</accession>
<feature type="domain" description="NACHT" evidence="3">
    <location>
        <begin position="318"/>
        <end position="459"/>
    </location>
</feature>
<feature type="compositionally biased region" description="Low complexity" evidence="2">
    <location>
        <begin position="1"/>
        <end position="15"/>
    </location>
</feature>
<proteinExistence type="predicted"/>
<dbReference type="Gene3D" id="3.40.50.300">
    <property type="entry name" value="P-loop containing nucleotide triphosphate hydrolases"/>
    <property type="match status" value="1"/>
</dbReference>
<keyword evidence="1" id="KW-0677">Repeat</keyword>
<sequence length="865" mass="96910">MSLSLPSSSSNQALSRRPPNRGDRADPATGLEIALSQFGAVLTDDERKRLQAQKSGFDDANAAFKFTLELDELDPVRRGRVVATKLCSLLQTVQSFGQVVDTYVSSHPEIAALIWGTVKFTFIVLINFTTYFQRFTDLLSGFDHLIPQFTAYEKLFPNSDRLRKSVCNFHLAIVTCCTEIVNLTRLPWHGKAWAALTASFESKIRPSVDNIRSAANRAKDEFELAKAQNDQLIHVERQKNETTLLKRVWKSSKDIQRVKEDSEVQAKLHKWQSLLKKLSVFDYESAYRNARSKRHKGTAEWVFSTQQFHHWYQNDSTAVLNVAGKIGSGKTVLTANIIDHIMRKKTDKQTISFFFVRFDDINSQSPETIIRCLVHQALARAVVEDSLLELMEKSDALMFDYRSLLDLVSHQILLLDDSFFVVDGFDECTTASQHSILDFLSSLGKQCLRGRMKIVISARDSVTKLIIGSLPAVSRVIVGSDETNRDLDLFARAILTGKQKRGDWSVGDPSLIDEILHSISLGGEGMSLWVYLTIEDISTRRSDEDIRQALLDIPRNLPDTFDRVLQRIQSKGNTEVVCSVFRWTAAACYPLALKQLSEVLNTKINQSSSQESRHVNGISHLPACCENLIQVEDGSETVHFSHHSIRSYLLGPLKKAIPDFNLNLQDCEDFIGDICLTYLNFSDFQTALAKSREQKMDAGHVPVGVVDQTLNALGAKSHGSRIARFVKLPFGKTQPTILSKPLPLSDVNVSAESADANHFPFLQYAKDNWSRHTVRISPSSKAWCLWQKMDVTASYAPWTNTQWQTPGIAPLASEDAHDNVGTAPMRDLSCDDWSKVLFVAQGNRVLRSVGPPAAPGKGCLKIHRV</sequence>
<dbReference type="InterPro" id="IPR027417">
    <property type="entry name" value="P-loop_NTPase"/>
</dbReference>
<evidence type="ECO:0000259" key="3">
    <source>
        <dbReference type="PROSITE" id="PS50837"/>
    </source>
</evidence>
<feature type="region of interest" description="Disordered" evidence="2">
    <location>
        <begin position="1"/>
        <end position="28"/>
    </location>
</feature>
<comment type="caution">
    <text evidence="4">The sequence shown here is derived from an EMBL/GenBank/DDBJ whole genome shotgun (WGS) entry which is preliminary data.</text>
</comment>
<dbReference type="EMBL" id="JAQOWY010000299">
    <property type="protein sequence ID" value="KAK1844748.1"/>
    <property type="molecule type" value="Genomic_DNA"/>
</dbReference>
<dbReference type="Pfam" id="PF24809">
    <property type="entry name" value="DUF7708"/>
    <property type="match status" value="1"/>
</dbReference>
<dbReference type="Proteomes" id="UP001243330">
    <property type="component" value="Unassembled WGS sequence"/>
</dbReference>
<evidence type="ECO:0000256" key="2">
    <source>
        <dbReference type="SAM" id="MobiDB-lite"/>
    </source>
</evidence>
<keyword evidence="5" id="KW-1185">Reference proteome</keyword>